<dbReference type="Gene3D" id="1.10.1900.40">
    <property type="entry name" value="Acidic terminal segments, variant surface antigen of PfEMP1"/>
    <property type="match status" value="2"/>
</dbReference>
<feature type="region of interest" description="Disordered" evidence="4">
    <location>
        <begin position="724"/>
        <end position="764"/>
    </location>
</feature>
<dbReference type="Proteomes" id="UP000030656">
    <property type="component" value="Unassembled WGS sequence"/>
</dbReference>
<evidence type="ECO:0000259" key="5">
    <source>
        <dbReference type="SMART" id="SM00645"/>
    </source>
</evidence>
<dbReference type="Pfam" id="PF00112">
    <property type="entry name" value="Peptidase_C1"/>
    <property type="match status" value="1"/>
</dbReference>
<evidence type="ECO:0000313" key="7">
    <source>
        <dbReference type="Proteomes" id="UP000030656"/>
    </source>
</evidence>
<keyword evidence="3" id="KW-0325">Glycoprotein</keyword>
<feature type="domain" description="Peptidase C1A papain C-terminal" evidence="5">
    <location>
        <begin position="236"/>
        <end position="487"/>
    </location>
</feature>
<name>A0A024VFU6_PLAFA</name>
<organism evidence="6 7">
    <name type="scientific">Plasmodium falciparum FCH/4</name>
    <dbReference type="NCBI Taxonomy" id="1036724"/>
    <lineage>
        <taxon>Eukaryota</taxon>
        <taxon>Sar</taxon>
        <taxon>Alveolata</taxon>
        <taxon>Apicomplexa</taxon>
        <taxon>Aconoidasida</taxon>
        <taxon>Haemosporida</taxon>
        <taxon>Plasmodiidae</taxon>
        <taxon>Plasmodium</taxon>
        <taxon>Plasmodium (Laverania)</taxon>
    </lineage>
</organism>
<feature type="region of interest" description="Disordered" evidence="4">
    <location>
        <begin position="552"/>
        <end position="590"/>
    </location>
</feature>
<reference evidence="6 7" key="2">
    <citation type="submission" date="2013-02" db="EMBL/GenBank/DDBJ databases">
        <title>The Genome Sequence of Plasmodium falciparum FCH/4.</title>
        <authorList>
            <consortium name="The Broad Institute Genome Sequencing Platform"/>
            <consortium name="The Broad Institute Genome Sequencing Center for Infectious Disease"/>
            <person name="Neafsey D."/>
            <person name="Cheeseman I."/>
            <person name="Volkman S."/>
            <person name="Adams J."/>
            <person name="Walker B."/>
            <person name="Young S.K."/>
            <person name="Zeng Q."/>
            <person name="Gargeya S."/>
            <person name="Fitzgerald M."/>
            <person name="Haas B."/>
            <person name="Abouelleil A."/>
            <person name="Alvarado L."/>
            <person name="Arachchi H.M."/>
            <person name="Berlin A.M."/>
            <person name="Chapman S.B."/>
            <person name="Dewar J."/>
            <person name="Goldberg J."/>
            <person name="Griggs A."/>
            <person name="Gujja S."/>
            <person name="Hansen M."/>
            <person name="Howarth C."/>
            <person name="Imamovic A."/>
            <person name="Larimer J."/>
            <person name="McCowan C."/>
            <person name="Murphy C."/>
            <person name="Neiman D."/>
            <person name="Pearson M."/>
            <person name="Priest M."/>
            <person name="Roberts A."/>
            <person name="Saif S."/>
            <person name="Shea T."/>
            <person name="Sisk P."/>
            <person name="Sykes S."/>
            <person name="Wortman J."/>
            <person name="Nusbaum C."/>
            <person name="Birren B."/>
        </authorList>
    </citation>
    <scope>NUCLEOTIDE SEQUENCE [LARGE SCALE GENOMIC DNA]</scope>
    <source>
        <strain evidence="6 7">FCH/4</strain>
    </source>
</reference>
<dbReference type="InterPro" id="IPR038765">
    <property type="entry name" value="Papain-like_cys_pep_sf"/>
</dbReference>
<dbReference type="OrthoDB" id="10253408at2759"/>
<dbReference type="FunFam" id="1.10.1900.40:FF:000007">
    <property type="entry name" value="Erythrocyte membrane protein 1"/>
    <property type="match status" value="1"/>
</dbReference>
<proteinExistence type="inferred from homology"/>
<dbReference type="FunFam" id="1.10.1900.40:FF:000001">
    <property type="entry name" value="Erythrocyte membrane protein 1"/>
    <property type="match status" value="1"/>
</dbReference>
<evidence type="ECO:0000256" key="1">
    <source>
        <dbReference type="ARBA" id="ARBA00008455"/>
    </source>
</evidence>
<dbReference type="SUPFAM" id="SSF54001">
    <property type="entry name" value="Cysteine proteinases"/>
    <property type="match status" value="1"/>
</dbReference>
<evidence type="ECO:0000313" key="6">
    <source>
        <dbReference type="EMBL" id="ETW27367.1"/>
    </source>
</evidence>
<dbReference type="InterPro" id="IPR013128">
    <property type="entry name" value="Peptidase_C1A"/>
</dbReference>
<dbReference type="PANTHER" id="PTHR12411">
    <property type="entry name" value="CYSTEINE PROTEASE FAMILY C1-RELATED"/>
    <property type="match status" value="1"/>
</dbReference>
<dbReference type="GO" id="GO:0006508">
    <property type="term" value="P:proteolysis"/>
    <property type="evidence" value="ECO:0007669"/>
    <property type="project" value="InterPro"/>
</dbReference>
<dbReference type="InterPro" id="IPR044932">
    <property type="entry name" value="PfEMP1_ATS_sf"/>
</dbReference>
<feature type="compositionally biased region" description="Polar residues" evidence="4">
    <location>
        <begin position="1183"/>
        <end position="1198"/>
    </location>
</feature>
<evidence type="ECO:0000256" key="2">
    <source>
        <dbReference type="ARBA" id="ARBA00023145"/>
    </source>
</evidence>
<keyword evidence="2" id="KW-0865">Zymogen</keyword>
<evidence type="ECO:0000256" key="4">
    <source>
        <dbReference type="SAM" id="MobiDB-lite"/>
    </source>
</evidence>
<dbReference type="EMBL" id="KI928068">
    <property type="protein sequence ID" value="ETW27367.1"/>
    <property type="molecule type" value="Genomic_DNA"/>
</dbReference>
<evidence type="ECO:0000256" key="3">
    <source>
        <dbReference type="ARBA" id="ARBA00023180"/>
    </source>
</evidence>
<protein>
    <recommendedName>
        <fullName evidence="5">Peptidase C1A papain C-terminal domain-containing protein</fullName>
    </recommendedName>
</protein>
<feature type="compositionally biased region" description="Polar residues" evidence="4">
    <location>
        <begin position="724"/>
        <end position="757"/>
    </location>
</feature>
<dbReference type="Gene3D" id="3.90.70.10">
    <property type="entry name" value="Cysteine proteinases"/>
    <property type="match status" value="1"/>
</dbReference>
<dbReference type="InterPro" id="IPR029211">
    <property type="entry name" value="PfEMP1_ATS"/>
</dbReference>
<reference evidence="6 7" key="1">
    <citation type="submission" date="2013-02" db="EMBL/GenBank/DDBJ databases">
        <title>The Genome Annotation of Plasmodium falciparum FCH/4.</title>
        <authorList>
            <consortium name="The Broad Institute Genome Sequencing Platform"/>
            <consortium name="The Broad Institute Genome Sequencing Center for Infectious Disease"/>
            <person name="Neafsey D."/>
            <person name="Hoffman S."/>
            <person name="Volkman S."/>
            <person name="Rosenthal P."/>
            <person name="Walker B."/>
            <person name="Young S.K."/>
            <person name="Zeng Q."/>
            <person name="Gargeya S."/>
            <person name="Fitzgerald M."/>
            <person name="Haas B."/>
            <person name="Abouelleil A."/>
            <person name="Allen A.W."/>
            <person name="Alvarado L."/>
            <person name="Arachchi H.M."/>
            <person name="Berlin A.M."/>
            <person name="Chapman S.B."/>
            <person name="Gainer-Dewar J."/>
            <person name="Goldberg J."/>
            <person name="Griggs A."/>
            <person name="Gujja S."/>
            <person name="Hansen M."/>
            <person name="Howarth C."/>
            <person name="Imamovic A."/>
            <person name="Ireland A."/>
            <person name="Larimer J."/>
            <person name="McCowan C."/>
            <person name="Murphy C."/>
            <person name="Pearson M."/>
            <person name="Poon T.W."/>
            <person name="Priest M."/>
            <person name="Roberts A."/>
            <person name="Saif S."/>
            <person name="Shea T."/>
            <person name="Sisk P."/>
            <person name="Sykes S."/>
            <person name="Wortman J."/>
            <person name="Nusbaum C."/>
            <person name="Birren B."/>
        </authorList>
    </citation>
    <scope>NUCLEOTIDE SEQUENCE [LARGE SCALE GENOMIC DNA]</scope>
    <source>
        <strain evidence="6 7">FCH/4</strain>
    </source>
</reference>
<dbReference type="InterPro" id="IPR025660">
    <property type="entry name" value="Pept_his_AS"/>
</dbReference>
<dbReference type="GO" id="GO:0008234">
    <property type="term" value="F:cysteine-type peptidase activity"/>
    <property type="evidence" value="ECO:0007669"/>
    <property type="project" value="InterPro"/>
</dbReference>
<comment type="similarity">
    <text evidence="1">Belongs to the peptidase C1 family.</text>
</comment>
<gene>
    <name evidence="6" type="ORF">PFFCH_05139</name>
</gene>
<dbReference type="InterPro" id="IPR000668">
    <property type="entry name" value="Peptidase_C1A_C"/>
</dbReference>
<dbReference type="Pfam" id="PF15445">
    <property type="entry name" value="ATS"/>
    <property type="match status" value="1"/>
</dbReference>
<dbReference type="PROSITE" id="PS00639">
    <property type="entry name" value="THIOL_PROTEASE_HIS"/>
    <property type="match status" value="1"/>
</dbReference>
<sequence length="1300" mass="148564">MPEKCEALATNCFLSGNIDIEKCYQCSLLVENDSKSDVCYNFISRENKEKLNEERFKVKGSTEYEESVESELKGAIDLLISSFYKSDGENGENVLISFEDLNSTLEDDIINFCSLLKLVDLSGTFMNHQIGTTADAFNNIVKLLKEHKEEDEFVLRTKLRNPALCMKNVEDWVKSRCGLLTSDDSYVVIKKNSDTNGKNENNESNDEEYDGVIDLSTNENGNVKSIQFNDDIYCNDDYCNRWKNENNCISKIGVEDQGNCASSWAFASKLHFETLRCMKGYDHLGISALYLTNCSKGKISKRCTEGGNPSEFLEIVSNSGFLPTEFDYPYFYALVENSCPSGLNKWINLWEDVKLFDYKYEPNSIGSKGYSVYKSEMFKDNMDEYVKMIKSEIKNKGSVIAYINAQSVLTYDFNGKNILNMCGSKTTDHSINVIGYGHYKNKEGEEKSYWLVRNSWGYYWGDEGNFKVDMYGPSNCNYHFINTVLVFNIDIPMMNNNENNKKGLYNYFPKYTHEFYNNFYDQNFGSDNKISLINSNGSNKNDVNNAYTVHGQSGETEVQPSQLRSTANQDSNRGAVTSDPLRTQPETTSTSVKKMDVFQVLKHVKNSKIKVGLIKYDNDDEIGAHHSCTRAYSFDPEKYDECVEFCRKNWEQCKDKPSPGFCLTKLDESKGCFFYIILNCDVLKCEVESSDSTSFLNLISGQSSSNSDDTVSSSDSRGVVASVSGTVDSDVSRTDSTGNVNSKNSELSETRQNSVEQNNNSNSSDNSIKIKSAFLKENVGVKITGPCDEGFGLVMVPHIIINVDTRNTDIQLGKKSSEINYGIKLRKKGKDEYEEKVGIDLLKNVCETGKNFKFVAYIKGDELIIKWKKKTKRLVDLFSVIDIPKGEYGIPTSKSKNRYIPYASDRYKGKTYIYMEGDSGDDYTFMSDTTDVTSSESEYEDIDINNIYPYKSPKYKTLIDVVLEPSKRDTFNTQSDIPSDTSTNKFTDNEWNQLKQDFISNILQSTQMDLPNENIIDDFMDKGIQPNNLILDVNMPEKPFITSIHDRDLHNGEEVTYNINFDVSKNINEITNTTDDSKYVSNNIYSGIDLINDSLNSDQHVDIYDELLKRKENEIFGTNHTKHTTTNSIAKQTHTDPILNQLDLFHKWLDRHRNMCEQWNKNKKEELLDKLKEEWNKKNNNNSDLTHTSSNIPSGENSIKNVLNTDVSIQIDMDDPKPINEFTNMDNIIDNLEKNSEPYYDIDEDDIIYFDIDDEKTPMYHNNMDNNKSNVPTKVQIEMNVINKQELFQEEFPISDIWNI</sequence>
<dbReference type="SMART" id="SM00645">
    <property type="entry name" value="Pept_C1"/>
    <property type="match status" value="1"/>
</dbReference>
<feature type="region of interest" description="Disordered" evidence="4">
    <location>
        <begin position="1177"/>
        <end position="1198"/>
    </location>
</feature>
<accession>A0A024VFU6</accession>